<dbReference type="GO" id="GO:0006508">
    <property type="term" value="P:proteolysis"/>
    <property type="evidence" value="ECO:0007669"/>
    <property type="project" value="InterPro"/>
</dbReference>
<dbReference type="CDD" id="cd00303">
    <property type="entry name" value="retropepsin_like"/>
    <property type="match status" value="1"/>
</dbReference>
<sequence length="139" mass="15631">LPKKFKDPRSVTIPCTIGKEAVNKAFIDLGASINLMPLSMCKRIGNLKIDPTKMTLQPVDHSIKRPYGVVEDVLVKLHHFTFPVDFVIIDIEEDTDIPLILGRPFMLTANCVVDMGNGNLELSIDNQKITFDLFKAMKY</sequence>
<reference evidence="2" key="1">
    <citation type="submission" date="2014-07" db="EMBL/GenBank/DDBJ databases">
        <title>Identification of a novel salt tolerance gene in wild soybean by whole-genome sequencing.</title>
        <authorList>
            <person name="Lam H.-M."/>
            <person name="Qi X."/>
            <person name="Li M.-W."/>
            <person name="Liu X."/>
            <person name="Xie M."/>
            <person name="Ni M."/>
            <person name="Xu X."/>
        </authorList>
    </citation>
    <scope>NUCLEOTIDE SEQUENCE [LARGE SCALE GENOMIC DNA]</scope>
    <source>
        <tissue evidence="2">Root</tissue>
    </source>
</reference>
<dbReference type="GO" id="GO:0004190">
    <property type="term" value="F:aspartic-type endopeptidase activity"/>
    <property type="evidence" value="ECO:0007669"/>
    <property type="project" value="InterPro"/>
</dbReference>
<dbReference type="Proteomes" id="UP000053555">
    <property type="component" value="Unassembled WGS sequence"/>
</dbReference>
<proteinExistence type="predicted"/>
<evidence type="ECO:0000313" key="2">
    <source>
        <dbReference type="EMBL" id="KHN44549.1"/>
    </source>
</evidence>
<feature type="domain" description="Aspartic peptidase DDI1-type" evidence="1">
    <location>
        <begin position="4"/>
        <end position="114"/>
    </location>
</feature>
<name>A0A0B2SJU0_GLYSO</name>
<dbReference type="EMBL" id="KN643155">
    <property type="protein sequence ID" value="KHN44549.1"/>
    <property type="molecule type" value="Genomic_DNA"/>
</dbReference>
<dbReference type="InterPro" id="IPR019103">
    <property type="entry name" value="Peptidase_aspartic_DDI1-type"/>
</dbReference>
<protein>
    <recommendedName>
        <fullName evidence="1">Aspartic peptidase DDI1-type domain-containing protein</fullName>
    </recommendedName>
</protein>
<dbReference type="PANTHER" id="PTHR33067">
    <property type="entry name" value="RNA-DIRECTED DNA POLYMERASE-RELATED"/>
    <property type="match status" value="1"/>
</dbReference>
<dbReference type="Pfam" id="PF09668">
    <property type="entry name" value="Asp_protease"/>
    <property type="match status" value="1"/>
</dbReference>
<gene>
    <name evidence="2" type="ORF">glysoja_042698</name>
</gene>
<feature type="non-terminal residue" evidence="2">
    <location>
        <position position="1"/>
    </location>
</feature>
<dbReference type="SUPFAM" id="SSF50630">
    <property type="entry name" value="Acid proteases"/>
    <property type="match status" value="1"/>
</dbReference>
<dbReference type="InterPro" id="IPR021109">
    <property type="entry name" value="Peptidase_aspartic_dom_sf"/>
</dbReference>
<dbReference type="AlphaFoldDB" id="A0A0B2SJU0"/>
<feature type="non-terminal residue" evidence="2">
    <location>
        <position position="139"/>
    </location>
</feature>
<dbReference type="Gene3D" id="2.40.70.10">
    <property type="entry name" value="Acid Proteases"/>
    <property type="match status" value="1"/>
</dbReference>
<dbReference type="PANTHER" id="PTHR33067:SF9">
    <property type="entry name" value="RNA-DIRECTED DNA POLYMERASE"/>
    <property type="match status" value="1"/>
</dbReference>
<evidence type="ECO:0000259" key="1">
    <source>
        <dbReference type="Pfam" id="PF09668"/>
    </source>
</evidence>
<organism evidence="2">
    <name type="scientific">Glycine soja</name>
    <name type="common">Wild soybean</name>
    <dbReference type="NCBI Taxonomy" id="3848"/>
    <lineage>
        <taxon>Eukaryota</taxon>
        <taxon>Viridiplantae</taxon>
        <taxon>Streptophyta</taxon>
        <taxon>Embryophyta</taxon>
        <taxon>Tracheophyta</taxon>
        <taxon>Spermatophyta</taxon>
        <taxon>Magnoliopsida</taxon>
        <taxon>eudicotyledons</taxon>
        <taxon>Gunneridae</taxon>
        <taxon>Pentapetalae</taxon>
        <taxon>rosids</taxon>
        <taxon>fabids</taxon>
        <taxon>Fabales</taxon>
        <taxon>Fabaceae</taxon>
        <taxon>Papilionoideae</taxon>
        <taxon>50 kb inversion clade</taxon>
        <taxon>NPAAA clade</taxon>
        <taxon>indigoferoid/millettioid clade</taxon>
        <taxon>Phaseoleae</taxon>
        <taxon>Glycine</taxon>
        <taxon>Glycine subgen. Soja</taxon>
    </lineage>
</organism>
<accession>A0A0B2SJU0</accession>